<feature type="compositionally biased region" description="Basic and acidic residues" evidence="1">
    <location>
        <begin position="1"/>
        <end position="10"/>
    </location>
</feature>
<dbReference type="GeneID" id="34794212"/>
<dbReference type="EMBL" id="CATZAZ010000011">
    <property type="protein sequence ID" value="CAJ0804430.1"/>
    <property type="molecule type" value="Genomic_DNA"/>
</dbReference>
<feature type="region of interest" description="Disordered" evidence="1">
    <location>
        <begin position="1"/>
        <end position="54"/>
    </location>
</feature>
<feature type="compositionally biased region" description="Basic and acidic residues" evidence="1">
    <location>
        <begin position="27"/>
        <end position="43"/>
    </location>
</feature>
<protein>
    <recommendedName>
        <fullName evidence="2">HTH cro/C1-type domain-containing protein</fullName>
    </recommendedName>
</protein>
<dbReference type="InterPro" id="IPR010982">
    <property type="entry name" value="Lambda_DNA-bd_dom_sf"/>
</dbReference>
<evidence type="ECO:0000259" key="2">
    <source>
        <dbReference type="PROSITE" id="PS50943"/>
    </source>
</evidence>
<evidence type="ECO:0000313" key="4">
    <source>
        <dbReference type="Proteomes" id="UP001189756"/>
    </source>
</evidence>
<feature type="domain" description="HTH cro/C1-type" evidence="2">
    <location>
        <begin position="144"/>
        <end position="185"/>
    </location>
</feature>
<proteinExistence type="predicted"/>
<reference evidence="3" key="1">
    <citation type="submission" date="2023-07" db="EMBL/GenBank/DDBJ databases">
        <authorList>
            <person name="Peeters C."/>
        </authorList>
    </citation>
    <scope>NUCLEOTIDE SEQUENCE</scope>
    <source>
        <strain evidence="3">R-77560</strain>
    </source>
</reference>
<dbReference type="RefSeq" id="WP_024542400.1">
    <property type="nucleotide sequence ID" value="NZ_CATZAZ010000011.1"/>
</dbReference>
<dbReference type="AlphaFoldDB" id="A0AAD2C0S2"/>
<dbReference type="SUPFAM" id="SSF47413">
    <property type="entry name" value="lambda repressor-like DNA-binding domains"/>
    <property type="match status" value="2"/>
</dbReference>
<evidence type="ECO:0000256" key="1">
    <source>
        <dbReference type="SAM" id="MobiDB-lite"/>
    </source>
</evidence>
<sequence>MSISKQIHDQVEDDSAPFRMIPDDTEEVSKKVLQEAPRQDQSAKRRHGHVPKSEAGKILRDIRKTLGVSMMEMASNLNLQYVTYCSYEYGKVLHVNEEILNRAQELLVADRDRLKALEPFAGRTMQQIVKNWCLRMDIPFGNITEFANQIGVNKSTVSRWLSGEIKPQPQQILRYEAIVTNVERLLNNARARVLEKQAAN</sequence>
<dbReference type="GO" id="GO:0003677">
    <property type="term" value="F:DNA binding"/>
    <property type="evidence" value="ECO:0007669"/>
    <property type="project" value="InterPro"/>
</dbReference>
<accession>A0AAD2C0S2</accession>
<dbReference type="PROSITE" id="PS50943">
    <property type="entry name" value="HTH_CROC1"/>
    <property type="match status" value="1"/>
</dbReference>
<organism evidence="3 4">
    <name type="scientific">Ralstonia thomasii</name>
    <dbReference type="NCBI Taxonomy" id="3058596"/>
    <lineage>
        <taxon>Bacteria</taxon>
        <taxon>Pseudomonadati</taxon>
        <taxon>Pseudomonadota</taxon>
        <taxon>Betaproteobacteria</taxon>
        <taxon>Burkholderiales</taxon>
        <taxon>Burkholderiaceae</taxon>
        <taxon>Ralstonia</taxon>
    </lineage>
</organism>
<dbReference type="Proteomes" id="UP001189756">
    <property type="component" value="Unassembled WGS sequence"/>
</dbReference>
<dbReference type="CDD" id="cd00093">
    <property type="entry name" value="HTH_XRE"/>
    <property type="match status" value="1"/>
</dbReference>
<name>A0AAD2C0S2_9RALS</name>
<comment type="caution">
    <text evidence="3">The sequence shown here is derived from an EMBL/GenBank/DDBJ whole genome shotgun (WGS) entry which is preliminary data.</text>
</comment>
<gene>
    <name evidence="3" type="ORF">R77560_04072</name>
</gene>
<evidence type="ECO:0000313" key="3">
    <source>
        <dbReference type="EMBL" id="CAJ0804430.1"/>
    </source>
</evidence>
<dbReference type="InterPro" id="IPR001387">
    <property type="entry name" value="Cro/C1-type_HTH"/>
</dbReference>